<evidence type="ECO:0000313" key="1">
    <source>
        <dbReference type="EMBL" id="MBB5830965.1"/>
    </source>
</evidence>
<reference evidence="1 2" key="1">
    <citation type="submission" date="2020-08" db="EMBL/GenBank/DDBJ databases">
        <title>Sequencing the genomes of 1000 actinobacteria strains.</title>
        <authorList>
            <person name="Klenk H.-P."/>
        </authorList>
    </citation>
    <scope>NUCLEOTIDE SEQUENCE [LARGE SCALE GENOMIC DNA]</scope>
    <source>
        <strain evidence="1 2">DSM 28796</strain>
    </source>
</reference>
<organism evidence="1 2">
    <name type="scientific">Brachybacterium aquaticum</name>
    <dbReference type="NCBI Taxonomy" id="1432564"/>
    <lineage>
        <taxon>Bacteria</taxon>
        <taxon>Bacillati</taxon>
        <taxon>Actinomycetota</taxon>
        <taxon>Actinomycetes</taxon>
        <taxon>Micrococcales</taxon>
        <taxon>Dermabacteraceae</taxon>
        <taxon>Brachybacterium</taxon>
    </lineage>
</organism>
<keyword evidence="2" id="KW-1185">Reference proteome</keyword>
<evidence type="ECO:0000313" key="2">
    <source>
        <dbReference type="Proteomes" id="UP000588158"/>
    </source>
</evidence>
<name>A0A841AC90_9MICO</name>
<gene>
    <name evidence="1" type="ORF">HNR70_000778</name>
</gene>
<dbReference type="RefSeq" id="WP_184324503.1">
    <property type="nucleotide sequence ID" value="NZ_JACHLZ010000001.1"/>
</dbReference>
<comment type="caution">
    <text evidence="1">The sequence shown here is derived from an EMBL/GenBank/DDBJ whole genome shotgun (WGS) entry which is preliminary data.</text>
</comment>
<dbReference type="Proteomes" id="UP000588158">
    <property type="component" value="Unassembled WGS sequence"/>
</dbReference>
<accession>A0A841AC90</accession>
<protein>
    <submittedName>
        <fullName evidence="1">Uncharacterized protein</fullName>
    </submittedName>
</protein>
<proteinExistence type="predicted"/>
<dbReference type="AlphaFoldDB" id="A0A841AC90"/>
<sequence>MLNAPIIPRFVPLRTAARRLGVRDALAAYELLWAAGADLRRGWDGNGTVSEADLDALVSIHR</sequence>
<dbReference type="EMBL" id="JACHLZ010000001">
    <property type="protein sequence ID" value="MBB5830965.1"/>
    <property type="molecule type" value="Genomic_DNA"/>
</dbReference>